<proteinExistence type="predicted"/>
<gene>
    <name evidence="1" type="ORF">S06H3_52508</name>
</gene>
<organism evidence="1">
    <name type="scientific">marine sediment metagenome</name>
    <dbReference type="NCBI Taxonomy" id="412755"/>
    <lineage>
        <taxon>unclassified sequences</taxon>
        <taxon>metagenomes</taxon>
        <taxon>ecological metagenomes</taxon>
    </lineage>
</organism>
<reference evidence="1" key="1">
    <citation type="journal article" date="2014" name="Front. Microbiol.">
        <title>High frequency of phylogenetically diverse reductive dehalogenase-homologous genes in deep subseafloor sedimentary metagenomes.</title>
        <authorList>
            <person name="Kawai M."/>
            <person name="Futagami T."/>
            <person name="Toyoda A."/>
            <person name="Takaki Y."/>
            <person name="Nishi S."/>
            <person name="Hori S."/>
            <person name="Arai W."/>
            <person name="Tsubouchi T."/>
            <person name="Morono Y."/>
            <person name="Uchiyama I."/>
            <person name="Ito T."/>
            <person name="Fujiyama A."/>
            <person name="Inagaki F."/>
            <person name="Takami H."/>
        </authorList>
    </citation>
    <scope>NUCLEOTIDE SEQUENCE</scope>
    <source>
        <strain evidence="1">Expedition CK06-06</strain>
    </source>
</reference>
<comment type="caution">
    <text evidence="1">The sequence shown here is derived from an EMBL/GenBank/DDBJ whole genome shotgun (WGS) entry which is preliminary data.</text>
</comment>
<protein>
    <submittedName>
        <fullName evidence="1">Uncharacterized protein</fullName>
    </submittedName>
</protein>
<name>X1P1Y8_9ZZZZ</name>
<dbReference type="EMBL" id="BARV01033400">
    <property type="protein sequence ID" value="GAI49898.1"/>
    <property type="molecule type" value="Genomic_DNA"/>
</dbReference>
<dbReference type="AlphaFoldDB" id="X1P1Y8"/>
<sequence>MDMKFNLEGHHIVLPGNGVGNPIQAKGIILSYLSFLFKA</sequence>
<feature type="non-terminal residue" evidence="1">
    <location>
        <position position="39"/>
    </location>
</feature>
<evidence type="ECO:0000313" key="1">
    <source>
        <dbReference type="EMBL" id="GAI49898.1"/>
    </source>
</evidence>
<accession>X1P1Y8</accession>